<dbReference type="SMART" id="SM00595">
    <property type="entry name" value="MADF"/>
    <property type="match status" value="1"/>
</dbReference>
<dbReference type="AlphaFoldDB" id="A0A9P0D5J4"/>
<feature type="domain" description="Myb-like" evidence="2">
    <location>
        <begin position="52"/>
        <end position="111"/>
    </location>
</feature>
<gene>
    <name evidence="4" type="ORF">PSYICH_LOCUS12452</name>
</gene>
<dbReference type="InterPro" id="IPR006578">
    <property type="entry name" value="MADF-dom"/>
</dbReference>
<dbReference type="Gene3D" id="1.10.10.60">
    <property type="entry name" value="Homeodomain-like"/>
    <property type="match status" value="1"/>
</dbReference>
<dbReference type="PANTHER" id="PTHR12243">
    <property type="entry name" value="MADF DOMAIN TRANSCRIPTION FACTOR"/>
    <property type="match status" value="1"/>
</dbReference>
<proteinExistence type="predicted"/>
<dbReference type="GO" id="GO:0005634">
    <property type="term" value="C:nucleus"/>
    <property type="evidence" value="ECO:0007669"/>
    <property type="project" value="UniProtKB-SubCell"/>
</dbReference>
<keyword evidence="5" id="KW-1185">Reference proteome</keyword>
<dbReference type="InterPro" id="IPR001005">
    <property type="entry name" value="SANT/Myb"/>
</dbReference>
<dbReference type="Pfam" id="PF10545">
    <property type="entry name" value="MADF_DNA_bdg"/>
    <property type="match status" value="1"/>
</dbReference>
<protein>
    <recommendedName>
        <fullName evidence="6">Transcription factor Adf-1</fullName>
    </recommendedName>
</protein>
<reference evidence="4" key="1">
    <citation type="submission" date="2022-01" db="EMBL/GenBank/DDBJ databases">
        <authorList>
            <person name="King R."/>
        </authorList>
    </citation>
    <scope>NUCLEOTIDE SEQUENCE</scope>
</reference>
<evidence type="ECO:0000256" key="1">
    <source>
        <dbReference type="ARBA" id="ARBA00004123"/>
    </source>
</evidence>
<dbReference type="PROSITE" id="PS51029">
    <property type="entry name" value="MADF"/>
    <property type="match status" value="1"/>
</dbReference>
<dbReference type="OrthoDB" id="5803771at2759"/>
<comment type="subcellular location">
    <subcellularLocation>
        <location evidence="1">Nucleus</location>
    </subcellularLocation>
</comment>
<evidence type="ECO:0000313" key="4">
    <source>
        <dbReference type="EMBL" id="CAH1112756.1"/>
    </source>
</evidence>
<dbReference type="GO" id="GO:0006357">
    <property type="term" value="P:regulation of transcription by RNA polymerase II"/>
    <property type="evidence" value="ECO:0007669"/>
    <property type="project" value="TreeGrafter"/>
</dbReference>
<dbReference type="PROSITE" id="PS50090">
    <property type="entry name" value="MYB_LIKE"/>
    <property type="match status" value="1"/>
</dbReference>
<sequence>MRRLHQLLEGPVWTQQSLQNHVFFGSDWRYCFCFLIPWFYIIIQKMSGEKHFSRDEEMVLIELVSFHKCLYDSSDKKFKDNITKDNVWKEIASHIEGKTDDECIKRWKSIRDTYKRLKRSGKLGTGSSAAVKRKKWPLFDYPSFLETVPEERSTISNIEEESQESNDEAVSDADYNLVEETQSTIIDLEQSSIATPSTSSVASTCTPVRAHKRKMTDNISKLLEENKKAREKIVEKFLYKTNVPEEDDVKVFYRSIDLSVKRLPPHLIAKAKLRQLETVNELQLLASQPKDLPQQQNKSSLNSCEESQCIIIIRINTTNYDILI</sequence>
<dbReference type="PANTHER" id="PTHR12243:SF60">
    <property type="entry name" value="SI:CH211-15D5.12-RELATED"/>
    <property type="match status" value="1"/>
</dbReference>
<accession>A0A9P0D5J4</accession>
<name>A0A9P0D5J4_9CUCU</name>
<evidence type="ECO:0000313" key="5">
    <source>
        <dbReference type="Proteomes" id="UP001153636"/>
    </source>
</evidence>
<organism evidence="4 5">
    <name type="scientific">Psylliodes chrysocephalus</name>
    <dbReference type="NCBI Taxonomy" id="3402493"/>
    <lineage>
        <taxon>Eukaryota</taxon>
        <taxon>Metazoa</taxon>
        <taxon>Ecdysozoa</taxon>
        <taxon>Arthropoda</taxon>
        <taxon>Hexapoda</taxon>
        <taxon>Insecta</taxon>
        <taxon>Pterygota</taxon>
        <taxon>Neoptera</taxon>
        <taxon>Endopterygota</taxon>
        <taxon>Coleoptera</taxon>
        <taxon>Polyphaga</taxon>
        <taxon>Cucujiformia</taxon>
        <taxon>Chrysomeloidea</taxon>
        <taxon>Chrysomelidae</taxon>
        <taxon>Galerucinae</taxon>
        <taxon>Alticini</taxon>
        <taxon>Psylliodes</taxon>
    </lineage>
</organism>
<dbReference type="InterPro" id="IPR009057">
    <property type="entry name" value="Homeodomain-like_sf"/>
</dbReference>
<dbReference type="InterPro" id="IPR039353">
    <property type="entry name" value="TF_Adf1"/>
</dbReference>
<evidence type="ECO:0008006" key="6">
    <source>
        <dbReference type="Google" id="ProtNLM"/>
    </source>
</evidence>
<feature type="domain" description="MADF" evidence="3">
    <location>
        <begin position="59"/>
        <end position="150"/>
    </location>
</feature>
<dbReference type="EMBL" id="OV651818">
    <property type="protein sequence ID" value="CAH1112756.1"/>
    <property type="molecule type" value="Genomic_DNA"/>
</dbReference>
<dbReference type="Proteomes" id="UP001153636">
    <property type="component" value="Chromosome 6"/>
</dbReference>
<evidence type="ECO:0000259" key="3">
    <source>
        <dbReference type="PROSITE" id="PS51029"/>
    </source>
</evidence>
<dbReference type="SUPFAM" id="SSF46689">
    <property type="entry name" value="Homeodomain-like"/>
    <property type="match status" value="1"/>
</dbReference>
<evidence type="ECO:0000259" key="2">
    <source>
        <dbReference type="PROSITE" id="PS50090"/>
    </source>
</evidence>
<dbReference type="CDD" id="cd00167">
    <property type="entry name" value="SANT"/>
    <property type="match status" value="1"/>
</dbReference>
<dbReference type="SMART" id="SM00717">
    <property type="entry name" value="SANT"/>
    <property type="match status" value="1"/>
</dbReference>
<dbReference type="GO" id="GO:0005667">
    <property type="term" value="C:transcription regulator complex"/>
    <property type="evidence" value="ECO:0007669"/>
    <property type="project" value="TreeGrafter"/>
</dbReference>